<proteinExistence type="predicted"/>
<feature type="chain" id="PRO_5046300169" description="Tyrosine-protein kinase ephrin type A/B receptor-like domain-containing protein" evidence="1">
    <location>
        <begin position="21"/>
        <end position="935"/>
    </location>
</feature>
<name>A0ABQ6MUC1_9STRA</name>
<feature type="signal peptide" evidence="1">
    <location>
        <begin position="1"/>
        <end position="20"/>
    </location>
</feature>
<reference evidence="3 4" key="1">
    <citation type="journal article" date="2023" name="Commun. Biol.">
        <title>Genome analysis of Parmales, the sister group of diatoms, reveals the evolutionary specialization of diatoms from phago-mixotrophs to photoautotrophs.</title>
        <authorList>
            <person name="Ban H."/>
            <person name="Sato S."/>
            <person name="Yoshikawa S."/>
            <person name="Yamada K."/>
            <person name="Nakamura Y."/>
            <person name="Ichinomiya M."/>
            <person name="Sato N."/>
            <person name="Blanc-Mathieu R."/>
            <person name="Endo H."/>
            <person name="Kuwata A."/>
            <person name="Ogata H."/>
        </authorList>
    </citation>
    <scope>NUCLEOTIDE SEQUENCE [LARGE SCALE GENOMIC DNA]</scope>
</reference>
<evidence type="ECO:0000313" key="4">
    <source>
        <dbReference type="Proteomes" id="UP001165060"/>
    </source>
</evidence>
<accession>A0ABQ6MUC1</accession>
<dbReference type="PANTHER" id="PTHR46967">
    <property type="entry name" value="INSULIN-LIKE GROWTH FACTOR BINDING PROTEIN,N-TERMINAL"/>
    <property type="match status" value="1"/>
</dbReference>
<keyword evidence="1" id="KW-0732">Signal</keyword>
<dbReference type="SUPFAM" id="SSF57184">
    <property type="entry name" value="Growth factor receptor domain"/>
    <property type="match status" value="1"/>
</dbReference>
<dbReference type="PANTHER" id="PTHR46967:SF2">
    <property type="entry name" value="SUSHI, VON WILLEBRAND FACTOR TYPE A, EGF AND PENTRAXIN DOMAIN-CONTAINING PROTEIN 1-LIKE"/>
    <property type="match status" value="1"/>
</dbReference>
<dbReference type="Proteomes" id="UP001165060">
    <property type="component" value="Unassembled WGS sequence"/>
</dbReference>
<comment type="caution">
    <text evidence="3">The sequence shown here is derived from an EMBL/GenBank/DDBJ whole genome shotgun (WGS) entry which is preliminary data.</text>
</comment>
<evidence type="ECO:0000259" key="2">
    <source>
        <dbReference type="Pfam" id="PF07699"/>
    </source>
</evidence>
<evidence type="ECO:0000313" key="3">
    <source>
        <dbReference type="EMBL" id="GMI32606.1"/>
    </source>
</evidence>
<dbReference type="Gene3D" id="2.10.50.10">
    <property type="entry name" value="Tumor Necrosis Factor Receptor, subunit A, domain 2"/>
    <property type="match status" value="2"/>
</dbReference>
<feature type="domain" description="Tyrosine-protein kinase ephrin type A/B receptor-like" evidence="2">
    <location>
        <begin position="394"/>
        <end position="435"/>
    </location>
</feature>
<organism evidence="3 4">
    <name type="scientific">Tetraparma gracilis</name>
    <dbReference type="NCBI Taxonomy" id="2962635"/>
    <lineage>
        <taxon>Eukaryota</taxon>
        <taxon>Sar</taxon>
        <taxon>Stramenopiles</taxon>
        <taxon>Ochrophyta</taxon>
        <taxon>Bolidophyceae</taxon>
        <taxon>Parmales</taxon>
        <taxon>Triparmaceae</taxon>
        <taxon>Tetraparma</taxon>
    </lineage>
</organism>
<keyword evidence="4" id="KW-1185">Reference proteome</keyword>
<feature type="domain" description="Tyrosine-protein kinase ephrin type A/B receptor-like" evidence="2">
    <location>
        <begin position="154"/>
        <end position="193"/>
    </location>
</feature>
<dbReference type="SMART" id="SM01411">
    <property type="entry name" value="Ephrin_rec_like"/>
    <property type="match status" value="2"/>
</dbReference>
<dbReference type="Pfam" id="PF07699">
    <property type="entry name" value="Ephrin_rec_like"/>
    <property type="match status" value="2"/>
</dbReference>
<protein>
    <recommendedName>
        <fullName evidence="2">Tyrosine-protein kinase ephrin type A/B receptor-like domain-containing protein</fullName>
    </recommendedName>
</protein>
<feature type="non-terminal residue" evidence="3">
    <location>
        <position position="935"/>
    </location>
</feature>
<gene>
    <name evidence="3" type="ORF">TeGR_g13603</name>
</gene>
<dbReference type="InterPro" id="IPR009030">
    <property type="entry name" value="Growth_fac_rcpt_cys_sf"/>
</dbReference>
<dbReference type="InterPro" id="IPR011641">
    <property type="entry name" value="Tyr-kin_ephrin_A/B_rcpt-like"/>
</dbReference>
<evidence type="ECO:0000256" key="1">
    <source>
        <dbReference type="SAM" id="SignalP"/>
    </source>
</evidence>
<sequence>MRPFLLSLLLASLLIPYAQASDSGAAVDDDVCYDVNMMDSYGDYWGMGAFLSFTDEETSEVVHSDLNIGDNGPGLPGPGLAVTVPLCFPPCACFVGQVSGFVFAYDAAEVSWNIVDAGGEIVASASATDSASFCTTCASSVSCPAGQEPSDDRDSCLPCTAGMFSNTNGTDQCSKCPAATYNSNTGSASTDDCEACPSDLVSHRGSASAVDCFAGVIVTSGDELASALASSSSGDVIGLTSSVVYGRDQATSVLDEGHYQYAIRGGTTIECDDIGAKCTIDAELTGVAVVLVEHEEDTVDVGDAVENRPTPRCTIHETCGPGYYGALIMGGELVVEDGWLNGHGQEFNPTFVGSLNSYDGSDCAPCAPGKAVGTGRLESSCKECAPGSSAPLPGSETCTPCAVGEFTSSHSALACESCAGGKSTNTTGSTSAASCLAVAAIEEHTDAFDDVFLRNAVVHYFSIGAGLANGNLSAAVAETFTYGNVADATFESRLASFDTNYTLVSRDKEVKLVCTPANEDVGCGSGSVEDESFKILGNYASSARSAALAKASSPDSYLVIDTISEDKWSVLSCERSYEEILSLVGVVSIFSALIDREQLCKEFSYSEFRPPEYESWRPTSLLHDAEQELFFVGDSENKMLHALDYFGSFIASTPTTTGVTALTLKPGASPELSVPSPPPQTSTVEPIVIPILLLDRFQSPIPPSYDAAPELPDFKLTAHGSVQTIAEHLSLPHSIDASIALAPSSSSTATYEAVLDITFSGTWIFELSVNSIMFKNFTLEVSPGPTYAPACIIDAPAQIEAGTDFILTVSTYDVHDNPTSHPEDSFECALDSDVISLDKNDDGSFSMRRQLTRAGYYNAETKDHDGELVSDSLHSFEVEPSSPDPAASTHNMVSWNSTKSLVSTADQDLQLQVFPRDRYGNKIAQEVEGYEVTMT</sequence>
<dbReference type="EMBL" id="BRYB01004523">
    <property type="protein sequence ID" value="GMI32606.1"/>
    <property type="molecule type" value="Genomic_DNA"/>
</dbReference>